<feature type="transmembrane region" description="Helical" evidence="1">
    <location>
        <begin position="168"/>
        <end position="189"/>
    </location>
</feature>
<organism evidence="3 4">
    <name type="scientific">Bacteroides fragilis str. 3988T(B)14</name>
    <dbReference type="NCBI Taxonomy" id="1339315"/>
    <lineage>
        <taxon>Bacteria</taxon>
        <taxon>Pseudomonadati</taxon>
        <taxon>Bacteroidota</taxon>
        <taxon>Bacteroidia</taxon>
        <taxon>Bacteroidales</taxon>
        <taxon>Bacteroidaceae</taxon>
        <taxon>Bacteroides</taxon>
    </lineage>
</organism>
<name>A0A015SR60_BACFG</name>
<feature type="domain" description="HTH luxR-type" evidence="2">
    <location>
        <begin position="217"/>
        <end position="274"/>
    </location>
</feature>
<evidence type="ECO:0000256" key="1">
    <source>
        <dbReference type="SAM" id="Phobius"/>
    </source>
</evidence>
<comment type="caution">
    <text evidence="3">The sequence shown here is derived from an EMBL/GenBank/DDBJ whole genome shotgun (WGS) entry which is preliminary data.</text>
</comment>
<keyword evidence="1" id="KW-1133">Transmembrane helix</keyword>
<sequence length="289" mass="33524">MNSKYLSLSKTKKYIQKKYLQFKEIRNPKRQTIYFVYYGTVGCFSIGIIADLCIYLIRKDLLLALCNILSLGLFLLFTYLLIRKKKQITFLLKCTFYTIQSNILISMYCRIYLPPEETGFFLSQDLMIGMVTCGLASISVSRHTVMILSFAPILLYMFIGVYTSSELYLMSLPSLAVAYIFPPIMLARLQEILRTMQRQKARMTSELKLWAAFNALHLQPSSKEIQLCCLILENKTTEEIAALQYIATSTVRSNRSRLRQKLQLNQETDLQTFLSELIKKDFDYLESPD</sequence>
<dbReference type="InterPro" id="IPR000792">
    <property type="entry name" value="Tscrpt_reg_LuxR_C"/>
</dbReference>
<dbReference type="GO" id="GO:0003677">
    <property type="term" value="F:DNA binding"/>
    <property type="evidence" value="ECO:0007669"/>
    <property type="project" value="InterPro"/>
</dbReference>
<feature type="transmembrane region" description="Helical" evidence="1">
    <location>
        <begin position="63"/>
        <end position="82"/>
    </location>
</feature>
<evidence type="ECO:0000313" key="4">
    <source>
        <dbReference type="Proteomes" id="UP000020529"/>
    </source>
</evidence>
<reference evidence="3 4" key="1">
    <citation type="submission" date="2014-02" db="EMBL/GenBank/DDBJ databases">
        <authorList>
            <person name="Sears C."/>
            <person name="Carroll K."/>
            <person name="Sack B.R."/>
            <person name="Qadri F."/>
            <person name="Myers L.L."/>
            <person name="Chung G.-T."/>
            <person name="Escheverria P."/>
            <person name="Fraser C.M."/>
            <person name="Sadzewicz L."/>
            <person name="Shefchek K.A."/>
            <person name="Tallon L."/>
            <person name="Das S.P."/>
            <person name="Daugherty S."/>
            <person name="Mongodin E.F."/>
        </authorList>
    </citation>
    <scope>NUCLEOTIDE SEQUENCE [LARGE SCALE GENOMIC DNA]</scope>
    <source>
        <strain evidence="4">3988T(B)14</strain>
    </source>
</reference>
<dbReference type="RefSeq" id="WP_022348389.1">
    <property type="nucleotide sequence ID" value="NZ_JGCY01000275.1"/>
</dbReference>
<dbReference type="PATRIC" id="fig|1339315.3.peg.2286"/>
<evidence type="ECO:0000259" key="2">
    <source>
        <dbReference type="SMART" id="SM00421"/>
    </source>
</evidence>
<dbReference type="InterPro" id="IPR016032">
    <property type="entry name" value="Sig_transdc_resp-reg_C-effctor"/>
</dbReference>
<proteinExistence type="predicted"/>
<gene>
    <name evidence="3" type="ORF">M124_1513</name>
</gene>
<dbReference type="Proteomes" id="UP000020529">
    <property type="component" value="Unassembled WGS sequence"/>
</dbReference>
<protein>
    <submittedName>
        <fullName evidence="3">Bacterial regulatory s, luxR family protein</fullName>
    </submittedName>
</protein>
<feature type="transmembrane region" description="Helical" evidence="1">
    <location>
        <begin position="145"/>
        <end position="162"/>
    </location>
</feature>
<dbReference type="AlphaFoldDB" id="A0A015SR60"/>
<dbReference type="SUPFAM" id="SSF46894">
    <property type="entry name" value="C-terminal effector domain of the bipartite response regulators"/>
    <property type="match status" value="1"/>
</dbReference>
<accession>A0A015SR60</accession>
<feature type="transmembrane region" description="Helical" evidence="1">
    <location>
        <begin position="35"/>
        <end position="57"/>
    </location>
</feature>
<evidence type="ECO:0000313" key="3">
    <source>
        <dbReference type="EMBL" id="EXY74684.1"/>
    </source>
</evidence>
<dbReference type="Gene3D" id="3.40.50.2300">
    <property type="match status" value="1"/>
</dbReference>
<dbReference type="EMBL" id="JGCY01000275">
    <property type="protein sequence ID" value="EXY74684.1"/>
    <property type="molecule type" value="Genomic_DNA"/>
</dbReference>
<keyword evidence="1" id="KW-0472">Membrane</keyword>
<dbReference type="SMART" id="SM00421">
    <property type="entry name" value="HTH_LUXR"/>
    <property type="match status" value="1"/>
</dbReference>
<keyword evidence="1" id="KW-0812">Transmembrane</keyword>
<dbReference type="GO" id="GO:0006355">
    <property type="term" value="P:regulation of DNA-templated transcription"/>
    <property type="evidence" value="ECO:0007669"/>
    <property type="project" value="InterPro"/>
</dbReference>